<gene>
    <name evidence="6" type="ORF">C8D86_12918</name>
</gene>
<dbReference type="RefSeq" id="WP_114835269.1">
    <property type="nucleotide sequence ID" value="NZ_LR699114.1"/>
</dbReference>
<feature type="domain" description="HTH lysR-type" evidence="5">
    <location>
        <begin position="9"/>
        <end position="59"/>
    </location>
</feature>
<organism evidence="6 7">
    <name type="scientific">Aquicella lusitana</name>
    <dbReference type="NCBI Taxonomy" id="254246"/>
    <lineage>
        <taxon>Bacteria</taxon>
        <taxon>Pseudomonadati</taxon>
        <taxon>Pseudomonadota</taxon>
        <taxon>Gammaproteobacteria</taxon>
        <taxon>Legionellales</taxon>
        <taxon>Coxiellaceae</taxon>
        <taxon>Aquicella</taxon>
    </lineage>
</organism>
<evidence type="ECO:0000256" key="2">
    <source>
        <dbReference type="ARBA" id="ARBA00023015"/>
    </source>
</evidence>
<evidence type="ECO:0000256" key="1">
    <source>
        <dbReference type="ARBA" id="ARBA00009437"/>
    </source>
</evidence>
<dbReference type="EMBL" id="QQAX01000029">
    <property type="protein sequence ID" value="RDI39062.1"/>
    <property type="molecule type" value="Genomic_DNA"/>
</dbReference>
<evidence type="ECO:0000259" key="5">
    <source>
        <dbReference type="PROSITE" id="PS50931"/>
    </source>
</evidence>
<comment type="caution">
    <text evidence="6">The sequence shown here is derived from an EMBL/GenBank/DDBJ whole genome shotgun (WGS) entry which is preliminary data.</text>
</comment>
<dbReference type="Proteomes" id="UP000254720">
    <property type="component" value="Unassembled WGS sequence"/>
</dbReference>
<dbReference type="SUPFAM" id="SSF53850">
    <property type="entry name" value="Periplasmic binding protein-like II"/>
    <property type="match status" value="1"/>
</dbReference>
<dbReference type="SUPFAM" id="SSF46785">
    <property type="entry name" value="Winged helix' DNA-binding domain"/>
    <property type="match status" value="1"/>
</dbReference>
<dbReference type="GO" id="GO:0043565">
    <property type="term" value="F:sequence-specific DNA binding"/>
    <property type="evidence" value="ECO:0007669"/>
    <property type="project" value="TreeGrafter"/>
</dbReference>
<dbReference type="Gene3D" id="1.10.10.10">
    <property type="entry name" value="Winged helix-like DNA-binding domain superfamily/Winged helix DNA-binding domain"/>
    <property type="match status" value="1"/>
</dbReference>
<dbReference type="GO" id="GO:0003700">
    <property type="term" value="F:DNA-binding transcription factor activity"/>
    <property type="evidence" value="ECO:0007669"/>
    <property type="project" value="InterPro"/>
</dbReference>
<protein>
    <submittedName>
        <fullName evidence="6">LysR family transcriptional regulator</fullName>
    </submittedName>
</protein>
<dbReference type="InterPro" id="IPR036388">
    <property type="entry name" value="WH-like_DNA-bd_sf"/>
</dbReference>
<evidence type="ECO:0000256" key="4">
    <source>
        <dbReference type="ARBA" id="ARBA00023163"/>
    </source>
</evidence>
<dbReference type="Pfam" id="PF03466">
    <property type="entry name" value="LysR_substrate"/>
    <property type="match status" value="1"/>
</dbReference>
<dbReference type="InterPro" id="IPR036390">
    <property type="entry name" value="WH_DNA-bd_sf"/>
</dbReference>
<proteinExistence type="inferred from homology"/>
<reference evidence="6 7" key="1">
    <citation type="submission" date="2018-07" db="EMBL/GenBank/DDBJ databases">
        <title>Genomic Encyclopedia of Type Strains, Phase IV (KMG-IV): sequencing the most valuable type-strain genomes for metagenomic binning, comparative biology and taxonomic classification.</title>
        <authorList>
            <person name="Goeker M."/>
        </authorList>
    </citation>
    <scope>NUCLEOTIDE SEQUENCE [LARGE SCALE GENOMIC DNA]</scope>
    <source>
        <strain evidence="6 7">DSM 16500</strain>
    </source>
</reference>
<dbReference type="PANTHER" id="PTHR30537">
    <property type="entry name" value="HTH-TYPE TRANSCRIPTIONAL REGULATOR"/>
    <property type="match status" value="1"/>
</dbReference>
<dbReference type="OrthoDB" id="9810065at2"/>
<dbReference type="InterPro" id="IPR058163">
    <property type="entry name" value="LysR-type_TF_proteobact-type"/>
</dbReference>
<dbReference type="AlphaFoldDB" id="A0A370G5H8"/>
<sequence>MGILDDTAVFAAVVQQGGFSHAAKYLGLSNGLISRRIAQLESDLGVTLIKRTTRQLHLTPEGELFWQHAQRIQQELDAALSLIQSSAQKPKGTIRVSAPLHFGRHYLTPIILKFLTTFNDIHIDLILSNQQQDPVKEGLDLVIRGAGYLEETSLKDSSLQMKLLFKEKIGLYASPGYLLKHGQPATPEALAHHITINYVDNRRLPDAAIWTYLLKNKKHSMTLKPQFNCNDIESGLIACTGGFGIGKFTELNVKHALQQQQLQPVLENYEWGHYHLYAIYPHQQALPKRTRLLLEFIHAHIKNLAEKLIG</sequence>
<evidence type="ECO:0000256" key="3">
    <source>
        <dbReference type="ARBA" id="ARBA00023125"/>
    </source>
</evidence>
<dbReference type="PROSITE" id="PS50931">
    <property type="entry name" value="HTH_LYSR"/>
    <property type="match status" value="1"/>
</dbReference>
<dbReference type="Pfam" id="PF00126">
    <property type="entry name" value="HTH_1"/>
    <property type="match status" value="1"/>
</dbReference>
<accession>A0A370G5H8</accession>
<dbReference type="FunFam" id="1.10.10.10:FF:000001">
    <property type="entry name" value="LysR family transcriptional regulator"/>
    <property type="match status" value="1"/>
</dbReference>
<name>A0A370G5H8_9COXI</name>
<dbReference type="CDD" id="cd08422">
    <property type="entry name" value="PBP2_CrgA_like"/>
    <property type="match status" value="1"/>
</dbReference>
<keyword evidence="2" id="KW-0805">Transcription regulation</keyword>
<dbReference type="GO" id="GO:0006351">
    <property type="term" value="P:DNA-templated transcription"/>
    <property type="evidence" value="ECO:0007669"/>
    <property type="project" value="TreeGrafter"/>
</dbReference>
<dbReference type="InterPro" id="IPR000847">
    <property type="entry name" value="LysR_HTH_N"/>
</dbReference>
<evidence type="ECO:0000313" key="7">
    <source>
        <dbReference type="Proteomes" id="UP000254720"/>
    </source>
</evidence>
<dbReference type="InterPro" id="IPR005119">
    <property type="entry name" value="LysR_subst-bd"/>
</dbReference>
<keyword evidence="7" id="KW-1185">Reference proteome</keyword>
<evidence type="ECO:0000313" key="6">
    <source>
        <dbReference type="EMBL" id="RDI39062.1"/>
    </source>
</evidence>
<dbReference type="Gene3D" id="3.40.190.290">
    <property type="match status" value="1"/>
</dbReference>
<keyword evidence="4" id="KW-0804">Transcription</keyword>
<keyword evidence="3" id="KW-0238">DNA-binding</keyword>
<comment type="similarity">
    <text evidence="1">Belongs to the LysR transcriptional regulatory family.</text>
</comment>
<dbReference type="PANTHER" id="PTHR30537:SF5">
    <property type="entry name" value="HTH-TYPE TRANSCRIPTIONAL ACTIVATOR TTDR-RELATED"/>
    <property type="match status" value="1"/>
</dbReference>